<dbReference type="Proteomes" id="UP000054164">
    <property type="component" value="Unassembled WGS sequence"/>
</dbReference>
<proteinExistence type="predicted"/>
<sequence length="296" mass="35295">MYEFVAGSNIKFNCEVKNKFDDFKIYVRYKNENIGIAKIMESFFCGEKISYITFEDKESIGNVSRILKKEGLGKHTEEYSDGRIFVPKMKINMNDKKTVDMIFEEKKNEFLKKIINKEIKIKCLLRVEKHSGVNIHDIDVYMENIKMNGYTYPIDISENLLNYRECFYDKFVYIRHLASMKSNKQLFENKKNNEDVTDIVIDILNEEISLRNSIKIISIKNWNTPFNEDTRRNDYHAKILLKDVKTKEILEFQQHNYIDVGSYTICSNEDRKESEFAKRCFKYLKKNPVINMNFRL</sequence>
<dbReference type="AlphaFoldDB" id="A0A060N9Z7"/>
<dbReference type="EMBL" id="BA000059">
    <property type="protein sequence ID" value="BAO05169.1"/>
    <property type="molecule type" value="Genomic_DNA"/>
</dbReference>
<reference evidence="1" key="1">
    <citation type="submission" date="2013-10" db="EMBL/GenBank/DDBJ databases">
        <title>Draft genome sequence of Clostridium botulinum type B strain Osaka05.</title>
        <authorList>
            <person name="Sakaguchi Y."/>
            <person name="Hosomi K."/>
            <person name="Uchiyama J."/>
            <person name="Ogura Y."/>
            <person name="Sakaguchi M."/>
            <person name="Kohda T."/>
            <person name="Mukamoto M."/>
            <person name="Misawa N."/>
            <person name="Matsuzaki S."/>
            <person name="Hayashi T."/>
            <person name="Kozaki S."/>
        </authorList>
    </citation>
    <scope>NUCLEOTIDE SEQUENCE</scope>
    <source>
        <strain evidence="1">Osaka05</strain>
    </source>
</reference>
<name>A0A060N9Z7_CLOBO</name>
<evidence type="ECO:0000313" key="1">
    <source>
        <dbReference type="EMBL" id="BAO05169.1"/>
    </source>
</evidence>
<organism evidence="1">
    <name type="scientific">Clostridium botulinum B str. Osaka05</name>
    <dbReference type="NCBI Taxonomy" id="1407017"/>
    <lineage>
        <taxon>Bacteria</taxon>
        <taxon>Bacillati</taxon>
        <taxon>Bacillota</taxon>
        <taxon>Clostridia</taxon>
        <taxon>Eubacteriales</taxon>
        <taxon>Clostridiaceae</taxon>
        <taxon>Clostridium</taxon>
    </lineage>
</organism>
<accession>A0A060N9Z7</accession>
<dbReference type="HOGENOM" id="CLU_939094_0_0_9"/>
<protein>
    <submittedName>
        <fullName evidence="1">Uncharacterized protein</fullName>
    </submittedName>
</protein>
<dbReference type="RefSeq" id="WP_030032340.1">
    <property type="nucleotide sequence ID" value="NZ_BA000059.1"/>
</dbReference>
<gene>
    <name evidence="1" type="ORF">CBO05P2_144</name>
</gene>